<dbReference type="SUPFAM" id="SSF143100">
    <property type="entry name" value="TTHA1013/TTHA0281-like"/>
    <property type="match status" value="1"/>
</dbReference>
<organism evidence="1">
    <name type="scientific">Candidatus Kentrum sp. MB</name>
    <dbReference type="NCBI Taxonomy" id="2138164"/>
    <lineage>
        <taxon>Bacteria</taxon>
        <taxon>Pseudomonadati</taxon>
        <taxon>Pseudomonadota</taxon>
        <taxon>Gammaproteobacteria</taxon>
        <taxon>Candidatus Kentrum</taxon>
    </lineage>
</organism>
<dbReference type="InterPro" id="IPR035069">
    <property type="entry name" value="TTHA1013/TTHA0281-like"/>
</dbReference>
<sequence>MSPANLILHCYAERKDDLWQAFCLDLTIAAQGESFEEVRRKLAIMVKEYIDDAIEGEDQAYAKQLLTRRAPLRYWLKYNLYRFLHRSEGDATRFFSEVIPLLPIPGYNPA</sequence>
<gene>
    <name evidence="1" type="ORF">BECKMB1821I_GA0114274_11831</name>
</gene>
<dbReference type="EMBL" id="CAADFQ010000183">
    <property type="protein sequence ID" value="VFK36027.1"/>
    <property type="molecule type" value="Genomic_DNA"/>
</dbReference>
<proteinExistence type="predicted"/>
<evidence type="ECO:0000313" key="1">
    <source>
        <dbReference type="EMBL" id="VFK36027.1"/>
    </source>
</evidence>
<dbReference type="AlphaFoldDB" id="A0A450Y3B1"/>
<name>A0A450Y3B1_9GAMM</name>
<protein>
    <recommendedName>
        <fullName evidence="2">DUF1902 domain-containing protein</fullName>
    </recommendedName>
</protein>
<accession>A0A450Y3B1</accession>
<reference evidence="1" key="1">
    <citation type="submission" date="2019-02" db="EMBL/GenBank/DDBJ databases">
        <authorList>
            <person name="Gruber-Vodicka R. H."/>
            <person name="Seah K. B. B."/>
        </authorList>
    </citation>
    <scope>NUCLEOTIDE SEQUENCE</scope>
    <source>
        <strain evidence="1">BECK_BZ199</strain>
    </source>
</reference>
<evidence type="ECO:0008006" key="2">
    <source>
        <dbReference type="Google" id="ProtNLM"/>
    </source>
</evidence>